<gene>
    <name evidence="2" type="ORF">HKI87_11g67080</name>
</gene>
<evidence type="ECO:0000313" key="2">
    <source>
        <dbReference type="EMBL" id="WZN65151.1"/>
    </source>
</evidence>
<accession>A0AAX4PGY5</accession>
<keyword evidence="3" id="KW-1185">Reference proteome</keyword>
<organism evidence="2 3">
    <name type="scientific">Chloropicon roscoffensis</name>
    <dbReference type="NCBI Taxonomy" id="1461544"/>
    <lineage>
        <taxon>Eukaryota</taxon>
        <taxon>Viridiplantae</taxon>
        <taxon>Chlorophyta</taxon>
        <taxon>Chloropicophyceae</taxon>
        <taxon>Chloropicales</taxon>
        <taxon>Chloropicaceae</taxon>
        <taxon>Chloropicon</taxon>
    </lineage>
</organism>
<evidence type="ECO:0008006" key="4">
    <source>
        <dbReference type="Google" id="ProtNLM"/>
    </source>
</evidence>
<reference evidence="2 3" key="1">
    <citation type="submission" date="2024-03" db="EMBL/GenBank/DDBJ databases">
        <title>Complete genome sequence of the green alga Chloropicon roscoffensis RCC1871.</title>
        <authorList>
            <person name="Lemieux C."/>
            <person name="Pombert J.-F."/>
            <person name="Otis C."/>
            <person name="Turmel M."/>
        </authorList>
    </citation>
    <scope>NUCLEOTIDE SEQUENCE [LARGE SCALE GENOMIC DNA]</scope>
    <source>
        <strain evidence="2 3">RCC1871</strain>
    </source>
</reference>
<protein>
    <recommendedName>
        <fullName evidence="4">Sfi1 spindle body domain-containing protein</fullName>
    </recommendedName>
</protein>
<sequence length="780" mass="90760">MASGSSSAADDRLMTSPASPSSSFDVSAFALEQYDLYQNKIAKIVVEQWTSFAVGRRADRRYDESLARRALEGLALNRSEGRTLHRLALVHHASVSYGKYVSGTFDSWRALAVSKRRLRYCYMSVLARRAIHYTRVAFGRWKRWTREEREGHIIAAFDAWAARAREASTEEEGAVEAFRLRRHRSTLLIWRDRARESQELREKQTQAEDLLLKSALRRWSRRARAKAREDSEGLKIRLAMASWRRSARAKVERRRRLAGLSIEWRRKRLHRIFSAWRAAWLEAKDWELQKRLATAHYVGMLAKVCLREWRKFCEVVAWVQVKEAHRTRSNMHSALREWRQLAFRANDLERRRRAVVSRLYFSRLLCCFQVLQIHGEAMRANVARVFEAYSIVESNGLRRSFEAWAREFLPLRRRKREAARMAADLCRTRLARLAFRSWVEVNEVRSLQRRAMDLVTSRQCSNAFRVWRQAYEGLKAKERMDEERGAELRGVIVGKVLSRILGAWRAHAHAKALRKLTVSMAILRSQQRILRDCFRKAWVPYLARRRLKRAKVAQCEAVKERSLLRASGACLRDNVSRCNAKRLALSRARRHRISRLLRSTLAGWAGWISECKRRREDEARAIEKFRANCASTGIQKMMEAGLWRHRSRMRALAAVNAEETKRRLELVEPIARVWRQKARRSAEGVARRRQVASYVRQERFEGSDLSLLPEAAVVAAVDGGISINTAREHRELVESAKSALGRVSVLLESERRGSENLQEFIARKSRGRKQPRRGLLEAMG</sequence>
<evidence type="ECO:0000313" key="3">
    <source>
        <dbReference type="Proteomes" id="UP001472866"/>
    </source>
</evidence>
<evidence type="ECO:0000256" key="1">
    <source>
        <dbReference type="SAM" id="MobiDB-lite"/>
    </source>
</evidence>
<dbReference type="EMBL" id="CP151511">
    <property type="protein sequence ID" value="WZN65151.1"/>
    <property type="molecule type" value="Genomic_DNA"/>
</dbReference>
<name>A0AAX4PGY5_9CHLO</name>
<feature type="region of interest" description="Disordered" evidence="1">
    <location>
        <begin position="1"/>
        <end position="22"/>
    </location>
</feature>
<dbReference type="AlphaFoldDB" id="A0AAX4PGY5"/>
<dbReference type="Proteomes" id="UP001472866">
    <property type="component" value="Chromosome 11"/>
</dbReference>
<proteinExistence type="predicted"/>